<keyword evidence="3 5" id="KW-1133">Transmembrane helix</keyword>
<comment type="subcellular location">
    <subcellularLocation>
        <location evidence="1">Membrane</location>
        <topology evidence="1">Multi-pass membrane protein</topology>
    </subcellularLocation>
</comment>
<feature type="transmembrane region" description="Helical" evidence="6">
    <location>
        <begin position="125"/>
        <end position="144"/>
    </location>
</feature>
<dbReference type="Gramene" id="OBART03G27510.1">
    <property type="protein sequence ID" value="OBART03G27510.1"/>
    <property type="gene ID" value="OBART03G27510"/>
</dbReference>
<accession>A0A0D3FLS2</accession>
<keyword evidence="10" id="KW-1185">Reference proteome</keyword>
<reference evidence="9" key="2">
    <citation type="submission" date="2015-03" db="UniProtKB">
        <authorList>
            <consortium name="EnsemblPlants"/>
        </authorList>
    </citation>
    <scope>IDENTIFICATION</scope>
</reference>
<dbReference type="AlphaFoldDB" id="A0A0D3FLS2"/>
<evidence type="ECO:0000256" key="7">
    <source>
        <dbReference type="SAM" id="SignalP"/>
    </source>
</evidence>
<feature type="transmembrane region" description="Helical" evidence="6">
    <location>
        <begin position="94"/>
        <end position="113"/>
    </location>
</feature>
<dbReference type="PaxDb" id="65489-OBART03G27510.1"/>
<dbReference type="HOGENOM" id="CLU_1268677_0_0_1"/>
<organism evidence="9">
    <name type="scientific">Oryza barthii</name>
    <dbReference type="NCBI Taxonomy" id="65489"/>
    <lineage>
        <taxon>Eukaryota</taxon>
        <taxon>Viridiplantae</taxon>
        <taxon>Streptophyta</taxon>
        <taxon>Embryophyta</taxon>
        <taxon>Tracheophyta</taxon>
        <taxon>Spermatophyta</taxon>
        <taxon>Magnoliopsida</taxon>
        <taxon>Liliopsida</taxon>
        <taxon>Poales</taxon>
        <taxon>Poaceae</taxon>
        <taxon>BOP clade</taxon>
        <taxon>Oryzoideae</taxon>
        <taxon>Oryzeae</taxon>
        <taxon>Oryzinae</taxon>
        <taxon>Oryza</taxon>
    </lineage>
</organism>
<dbReference type="InterPro" id="IPR033118">
    <property type="entry name" value="EXPERA"/>
</dbReference>
<proteinExistence type="predicted"/>
<keyword evidence="4 5" id="KW-0472">Membrane</keyword>
<dbReference type="STRING" id="65489.A0A0D3FLS2"/>
<evidence type="ECO:0000256" key="4">
    <source>
        <dbReference type="ARBA" id="ARBA00023136"/>
    </source>
</evidence>
<dbReference type="Proteomes" id="UP000026960">
    <property type="component" value="Chromosome 3"/>
</dbReference>
<evidence type="ECO:0000259" key="8">
    <source>
        <dbReference type="PROSITE" id="PS51751"/>
    </source>
</evidence>
<dbReference type="EnsemblPlants" id="OBART03G27510.1">
    <property type="protein sequence ID" value="OBART03G27510.1"/>
    <property type="gene ID" value="OBART03G27510"/>
</dbReference>
<keyword evidence="2 5" id="KW-0812">Transmembrane</keyword>
<feature type="signal peptide" evidence="7">
    <location>
        <begin position="1"/>
        <end position="22"/>
    </location>
</feature>
<evidence type="ECO:0000313" key="10">
    <source>
        <dbReference type="Proteomes" id="UP000026960"/>
    </source>
</evidence>
<dbReference type="GO" id="GO:0016020">
    <property type="term" value="C:membrane"/>
    <property type="evidence" value="ECO:0007669"/>
    <property type="project" value="UniProtKB-SubCell"/>
</dbReference>
<evidence type="ECO:0000256" key="5">
    <source>
        <dbReference type="PROSITE-ProRule" id="PRU01087"/>
    </source>
</evidence>
<dbReference type="Pfam" id="PF05241">
    <property type="entry name" value="EBP"/>
    <property type="match status" value="1"/>
</dbReference>
<evidence type="ECO:0000256" key="1">
    <source>
        <dbReference type="ARBA" id="ARBA00004141"/>
    </source>
</evidence>
<sequence length="222" mass="24654">MGFVTAAADAVVALLSLTMAVAAPLFDAQVVLPRGLYPAPLVGIHRWFAAEFGHYLVADPPPFFRGLVWLDLAFLWPVCVANLYGILARRPWSAATSIMAGVYVLTYMSAIFGEMLGSGRTTPKLIQLYVPFALAAFCVVSAHAQHRLLLLHLMPQLLGRKGSRSDAIRWERQPSVMVLAPNCLLVTLKMVGPYMRANKVISRFKLSFYLFFFSNRCIMIQC</sequence>
<dbReference type="PROSITE" id="PS51751">
    <property type="entry name" value="EXPERA"/>
    <property type="match status" value="1"/>
</dbReference>
<keyword evidence="7" id="KW-0732">Signal</keyword>
<reference evidence="9" key="1">
    <citation type="journal article" date="2009" name="Rice">
        <title>De Novo Next Generation Sequencing of Plant Genomes.</title>
        <authorList>
            <person name="Rounsley S."/>
            <person name="Marri P.R."/>
            <person name="Yu Y."/>
            <person name="He R."/>
            <person name="Sisneros N."/>
            <person name="Goicoechea J.L."/>
            <person name="Lee S.J."/>
            <person name="Angelova A."/>
            <person name="Kudrna D."/>
            <person name="Luo M."/>
            <person name="Affourtit J."/>
            <person name="Desany B."/>
            <person name="Knight J."/>
            <person name="Niazi F."/>
            <person name="Egholm M."/>
            <person name="Wing R.A."/>
        </authorList>
    </citation>
    <scope>NUCLEOTIDE SEQUENCE [LARGE SCALE GENOMIC DNA]</scope>
    <source>
        <strain evidence="9">cv. IRGC 105608</strain>
    </source>
</reference>
<feature type="transmembrane region" description="Helical" evidence="6">
    <location>
        <begin position="66"/>
        <end position="87"/>
    </location>
</feature>
<feature type="chain" id="PRO_5002261754" description="EXPERA domain-containing protein" evidence="7">
    <location>
        <begin position="23"/>
        <end position="222"/>
    </location>
</feature>
<dbReference type="InterPro" id="IPR051987">
    <property type="entry name" value="Sigma-2_receptor-like"/>
</dbReference>
<feature type="domain" description="EXPERA" evidence="8">
    <location>
        <begin position="8"/>
        <end position="140"/>
    </location>
</feature>
<evidence type="ECO:0000313" key="9">
    <source>
        <dbReference type="EnsemblPlants" id="OBART03G27510.1"/>
    </source>
</evidence>
<evidence type="ECO:0000256" key="2">
    <source>
        <dbReference type="ARBA" id="ARBA00022692"/>
    </source>
</evidence>
<protein>
    <recommendedName>
        <fullName evidence="8">EXPERA domain-containing protein</fullName>
    </recommendedName>
</protein>
<dbReference type="GO" id="GO:0005783">
    <property type="term" value="C:endoplasmic reticulum"/>
    <property type="evidence" value="ECO:0007669"/>
    <property type="project" value="TreeGrafter"/>
</dbReference>
<dbReference type="PANTHER" id="PTHR31204:SF4">
    <property type="entry name" value="EXPRESSED PROTEIN"/>
    <property type="match status" value="1"/>
</dbReference>
<evidence type="ECO:0000256" key="6">
    <source>
        <dbReference type="SAM" id="Phobius"/>
    </source>
</evidence>
<dbReference type="eggNOG" id="ENOG502RZ62">
    <property type="taxonomic scope" value="Eukaryota"/>
</dbReference>
<dbReference type="PANTHER" id="PTHR31204">
    <property type="entry name" value="SIGMA INTRACELLULAR RECEPTOR 2"/>
    <property type="match status" value="1"/>
</dbReference>
<evidence type="ECO:0000256" key="3">
    <source>
        <dbReference type="ARBA" id="ARBA00022989"/>
    </source>
</evidence>
<name>A0A0D3FLS2_9ORYZ</name>